<name>A0A6A6EJT2_9PEZI</name>
<gene>
    <name evidence="2" type="ORF">K469DRAFT_747393</name>
</gene>
<dbReference type="AlphaFoldDB" id="A0A6A6EJT2"/>
<accession>A0A6A6EJT2</accession>
<feature type="region of interest" description="Disordered" evidence="1">
    <location>
        <begin position="20"/>
        <end position="40"/>
    </location>
</feature>
<evidence type="ECO:0000313" key="2">
    <source>
        <dbReference type="EMBL" id="KAF2190166.1"/>
    </source>
</evidence>
<organism evidence="2 3">
    <name type="scientific">Zopfia rhizophila CBS 207.26</name>
    <dbReference type="NCBI Taxonomy" id="1314779"/>
    <lineage>
        <taxon>Eukaryota</taxon>
        <taxon>Fungi</taxon>
        <taxon>Dikarya</taxon>
        <taxon>Ascomycota</taxon>
        <taxon>Pezizomycotina</taxon>
        <taxon>Dothideomycetes</taxon>
        <taxon>Dothideomycetes incertae sedis</taxon>
        <taxon>Zopfiaceae</taxon>
        <taxon>Zopfia</taxon>
    </lineage>
</organism>
<feature type="compositionally biased region" description="Basic and acidic residues" evidence="1">
    <location>
        <begin position="167"/>
        <end position="180"/>
    </location>
</feature>
<evidence type="ECO:0000256" key="1">
    <source>
        <dbReference type="SAM" id="MobiDB-lite"/>
    </source>
</evidence>
<protein>
    <submittedName>
        <fullName evidence="2">Uncharacterized protein</fullName>
    </submittedName>
</protein>
<dbReference type="EMBL" id="ML994619">
    <property type="protein sequence ID" value="KAF2190166.1"/>
    <property type="molecule type" value="Genomic_DNA"/>
</dbReference>
<feature type="compositionally biased region" description="Low complexity" evidence="1">
    <location>
        <begin position="200"/>
        <end position="229"/>
    </location>
</feature>
<feature type="compositionally biased region" description="Acidic residues" evidence="1">
    <location>
        <begin position="25"/>
        <end position="40"/>
    </location>
</feature>
<evidence type="ECO:0000313" key="3">
    <source>
        <dbReference type="Proteomes" id="UP000800200"/>
    </source>
</evidence>
<proteinExistence type="predicted"/>
<feature type="region of interest" description="Disordered" evidence="1">
    <location>
        <begin position="103"/>
        <end position="234"/>
    </location>
</feature>
<keyword evidence="3" id="KW-1185">Reference proteome</keyword>
<reference evidence="2" key="1">
    <citation type="journal article" date="2020" name="Stud. Mycol.">
        <title>101 Dothideomycetes genomes: a test case for predicting lifestyles and emergence of pathogens.</title>
        <authorList>
            <person name="Haridas S."/>
            <person name="Albert R."/>
            <person name="Binder M."/>
            <person name="Bloem J."/>
            <person name="Labutti K."/>
            <person name="Salamov A."/>
            <person name="Andreopoulos B."/>
            <person name="Baker S."/>
            <person name="Barry K."/>
            <person name="Bills G."/>
            <person name="Bluhm B."/>
            <person name="Cannon C."/>
            <person name="Castanera R."/>
            <person name="Culley D."/>
            <person name="Daum C."/>
            <person name="Ezra D."/>
            <person name="Gonzalez J."/>
            <person name="Henrissat B."/>
            <person name="Kuo A."/>
            <person name="Liang C."/>
            <person name="Lipzen A."/>
            <person name="Lutzoni F."/>
            <person name="Magnuson J."/>
            <person name="Mondo S."/>
            <person name="Nolan M."/>
            <person name="Ohm R."/>
            <person name="Pangilinan J."/>
            <person name="Park H.-J."/>
            <person name="Ramirez L."/>
            <person name="Alfaro M."/>
            <person name="Sun H."/>
            <person name="Tritt A."/>
            <person name="Yoshinaga Y."/>
            <person name="Zwiers L.-H."/>
            <person name="Turgeon B."/>
            <person name="Goodwin S."/>
            <person name="Spatafora J."/>
            <person name="Crous P."/>
            <person name="Grigoriev I."/>
        </authorList>
    </citation>
    <scope>NUCLEOTIDE SEQUENCE</scope>
    <source>
        <strain evidence="2">CBS 207.26</strain>
    </source>
</reference>
<feature type="compositionally biased region" description="Acidic residues" evidence="1">
    <location>
        <begin position="129"/>
        <end position="138"/>
    </location>
</feature>
<dbReference type="Proteomes" id="UP000800200">
    <property type="component" value="Unassembled WGS sequence"/>
</dbReference>
<sequence>MRRVVSGGLGWRRKFETLLPPPKIDEDDNDDYDGEKSEEDAPSVFNTYAIEDVHNSLERCKEIFAELKKGLSRASKRMKDLPVIEGKVILYDRPDIAPLESLDRKAPIGIIASLSQQRRERRYQPKEDDANDELDEEATVNRPADGPSEPRSKPNVIGPGGNPAHDGAVKDEQKDEHTKDSPSNPLGPGTGKEAFKESSGHPSNSPGPRPSNRSLSSASSTSSDTYHSTKPSAWFKPQSTLAPVARRSIKCLTYSLYCPYNALLICFCGTVDESERHYRSRRSRYSRRSHRRMNSMVGRRRYRAPLDARASRMSRPIPDFVEEPTIVDPERKWMRRWRARLINYWWRS</sequence>